<dbReference type="PANTHER" id="PTHR21299:SF2">
    <property type="entry name" value="CYTIDYLATE KINASE"/>
    <property type="match status" value="1"/>
</dbReference>
<dbReference type="GO" id="GO:0005524">
    <property type="term" value="F:ATP binding"/>
    <property type="evidence" value="ECO:0007669"/>
    <property type="project" value="UniProtKB-UniRule"/>
</dbReference>
<organism evidence="10 11">
    <name type="scientific">Candidatus Phytoplasma phoenicium</name>
    <dbReference type="NCBI Taxonomy" id="198422"/>
    <lineage>
        <taxon>Bacteria</taxon>
        <taxon>Bacillati</taxon>
        <taxon>Mycoplasmatota</taxon>
        <taxon>Mollicutes</taxon>
        <taxon>Acholeplasmatales</taxon>
        <taxon>Acholeplasmataceae</taxon>
        <taxon>Candidatus Phytoplasma</taxon>
        <taxon>16SrIX (Pigeon pea witches'-broom group)</taxon>
    </lineage>
</organism>
<dbReference type="GO" id="GO:0005829">
    <property type="term" value="C:cytosol"/>
    <property type="evidence" value="ECO:0007669"/>
    <property type="project" value="TreeGrafter"/>
</dbReference>
<feature type="domain" description="Cytidylate kinase" evidence="9">
    <location>
        <begin position="7"/>
        <end position="217"/>
    </location>
</feature>
<dbReference type="InterPro" id="IPR003136">
    <property type="entry name" value="Cytidylate_kin"/>
</dbReference>
<dbReference type="InterPro" id="IPR011994">
    <property type="entry name" value="Cytidylate_kinase_dom"/>
</dbReference>
<keyword evidence="11" id="KW-1185">Reference proteome</keyword>
<keyword evidence="3 8" id="KW-0547">Nucleotide-binding</keyword>
<evidence type="ECO:0000256" key="3">
    <source>
        <dbReference type="ARBA" id="ARBA00022741"/>
    </source>
</evidence>
<evidence type="ECO:0000256" key="2">
    <source>
        <dbReference type="ARBA" id="ARBA00022679"/>
    </source>
</evidence>
<evidence type="ECO:0000259" key="9">
    <source>
        <dbReference type="Pfam" id="PF02224"/>
    </source>
</evidence>
<dbReference type="CDD" id="cd02020">
    <property type="entry name" value="CMPK"/>
    <property type="match status" value="1"/>
</dbReference>
<dbReference type="NCBIfam" id="TIGR00017">
    <property type="entry name" value="cmk"/>
    <property type="match status" value="1"/>
</dbReference>
<dbReference type="GO" id="GO:0015949">
    <property type="term" value="P:nucleobase-containing small molecule interconversion"/>
    <property type="evidence" value="ECO:0007669"/>
    <property type="project" value="TreeGrafter"/>
</dbReference>
<keyword evidence="2 8" id="KW-0808">Transferase</keyword>
<keyword evidence="8" id="KW-0963">Cytoplasm</keyword>
<feature type="binding site" evidence="8">
    <location>
        <begin position="10"/>
        <end position="18"/>
    </location>
    <ligand>
        <name>ATP</name>
        <dbReference type="ChEBI" id="CHEBI:30616"/>
    </ligand>
</feature>
<evidence type="ECO:0000256" key="7">
    <source>
        <dbReference type="ARBA" id="ARBA00048478"/>
    </source>
</evidence>
<dbReference type="GO" id="GO:0036431">
    <property type="term" value="F:dCMP kinase activity"/>
    <property type="evidence" value="ECO:0007669"/>
    <property type="project" value="InterPro"/>
</dbReference>
<name>A0A2S8NV41_9MOLU</name>
<sequence length="226" mass="25874">MLGFKLAIDGPSGAGKSTVSQLLTQKLNWFYLNTGLLFRAITFTLLQNKIDYKNVQEREKLNSFLSRIDIQVDKNIIYVDNQDITSFLNTQTIENKISYIAGISSVREKILILQQNLIQKYSYIIMDGRDIGTVIMPQADLKIFLTASITERANRKQKNTFASFISLSKMIEYINQRDQKDMKRTNSPLIKASDAILIDTTNLSINKVTDIILKLIRKKQENSHAF</sequence>
<dbReference type="HAMAP" id="MF_00238">
    <property type="entry name" value="Cytidyl_kinase_type1"/>
    <property type="match status" value="1"/>
</dbReference>
<comment type="catalytic activity">
    <reaction evidence="7 8">
        <text>CMP + ATP = CDP + ADP</text>
        <dbReference type="Rhea" id="RHEA:11600"/>
        <dbReference type="ChEBI" id="CHEBI:30616"/>
        <dbReference type="ChEBI" id="CHEBI:58069"/>
        <dbReference type="ChEBI" id="CHEBI:60377"/>
        <dbReference type="ChEBI" id="CHEBI:456216"/>
        <dbReference type="EC" id="2.7.4.25"/>
    </reaction>
</comment>
<comment type="similarity">
    <text evidence="1 8">Belongs to the cytidylate kinase family. Type 1 subfamily.</text>
</comment>
<dbReference type="GO" id="GO:0036430">
    <property type="term" value="F:CMP kinase activity"/>
    <property type="evidence" value="ECO:0007669"/>
    <property type="project" value="RHEA"/>
</dbReference>
<dbReference type="SUPFAM" id="SSF52540">
    <property type="entry name" value="P-loop containing nucleoside triphosphate hydrolases"/>
    <property type="match status" value="1"/>
</dbReference>
<evidence type="ECO:0000313" key="11">
    <source>
        <dbReference type="Proteomes" id="UP000238672"/>
    </source>
</evidence>
<keyword evidence="4 8" id="KW-0418">Kinase</keyword>
<dbReference type="GO" id="GO:0006220">
    <property type="term" value="P:pyrimidine nucleotide metabolic process"/>
    <property type="evidence" value="ECO:0007669"/>
    <property type="project" value="UniProtKB-UniRule"/>
</dbReference>
<evidence type="ECO:0000313" key="10">
    <source>
        <dbReference type="EMBL" id="PQP79853.1"/>
    </source>
</evidence>
<evidence type="ECO:0000256" key="4">
    <source>
        <dbReference type="ARBA" id="ARBA00022777"/>
    </source>
</evidence>
<reference evidence="10 11" key="1">
    <citation type="submission" date="2018-02" db="EMBL/GenBank/DDBJ databases">
        <title>Metagenomics reveals mixed infection of spiroplasma and phytoplasma in chicory.</title>
        <authorList>
            <person name="Polano C."/>
            <person name="Moruzzi S."/>
            <person name="Ermacora P."/>
            <person name="Ferrini F."/>
            <person name="Martini M."/>
            <person name="Firrao G."/>
        </authorList>
    </citation>
    <scope>NUCLEOTIDE SEQUENCE [LARGE SCALE GENOMIC DNA]</scope>
    <source>
        <strain evidence="10 11">ChiP</strain>
    </source>
</reference>
<comment type="subcellular location">
    <subcellularLocation>
        <location evidence="8">Cytoplasm</location>
    </subcellularLocation>
</comment>
<protein>
    <recommendedName>
        <fullName evidence="8">Cytidylate kinase</fullName>
        <shortName evidence="8">CK</shortName>
        <ecNumber evidence="8">2.7.4.25</ecNumber>
    </recommendedName>
    <alternativeName>
        <fullName evidence="8">Cytidine monophosphate kinase</fullName>
        <shortName evidence="8">CMP kinase</shortName>
    </alternativeName>
</protein>
<comment type="caution">
    <text evidence="10">The sequence shown here is derived from an EMBL/GenBank/DDBJ whole genome shotgun (WGS) entry which is preliminary data.</text>
</comment>
<accession>A0A2S8NV41</accession>
<dbReference type="Gene3D" id="3.40.50.300">
    <property type="entry name" value="P-loop containing nucleotide triphosphate hydrolases"/>
    <property type="match status" value="1"/>
</dbReference>
<dbReference type="Proteomes" id="UP000238672">
    <property type="component" value="Unassembled WGS sequence"/>
</dbReference>
<dbReference type="Pfam" id="PF02224">
    <property type="entry name" value="Cytidylate_kin"/>
    <property type="match status" value="1"/>
</dbReference>
<proteinExistence type="inferred from homology"/>
<evidence type="ECO:0000256" key="1">
    <source>
        <dbReference type="ARBA" id="ARBA00009427"/>
    </source>
</evidence>
<keyword evidence="5 8" id="KW-0067">ATP-binding</keyword>
<dbReference type="EMBL" id="PUUG01000011">
    <property type="protein sequence ID" value="PQP79853.1"/>
    <property type="molecule type" value="Genomic_DNA"/>
</dbReference>
<comment type="catalytic activity">
    <reaction evidence="6 8">
        <text>dCMP + ATP = dCDP + ADP</text>
        <dbReference type="Rhea" id="RHEA:25094"/>
        <dbReference type="ChEBI" id="CHEBI:30616"/>
        <dbReference type="ChEBI" id="CHEBI:57566"/>
        <dbReference type="ChEBI" id="CHEBI:58593"/>
        <dbReference type="ChEBI" id="CHEBI:456216"/>
        <dbReference type="EC" id="2.7.4.25"/>
    </reaction>
</comment>
<dbReference type="InterPro" id="IPR027417">
    <property type="entry name" value="P-loop_NTPase"/>
</dbReference>
<dbReference type="AlphaFoldDB" id="A0A2S8NV41"/>
<evidence type="ECO:0000256" key="5">
    <source>
        <dbReference type="ARBA" id="ARBA00022840"/>
    </source>
</evidence>
<dbReference type="EC" id="2.7.4.25" evidence="8"/>
<evidence type="ECO:0000256" key="6">
    <source>
        <dbReference type="ARBA" id="ARBA00047615"/>
    </source>
</evidence>
<evidence type="ECO:0000256" key="8">
    <source>
        <dbReference type="HAMAP-Rule" id="MF_00238"/>
    </source>
</evidence>
<dbReference type="PANTHER" id="PTHR21299">
    <property type="entry name" value="CYTIDYLATE KINASE/PANTOATE-BETA-ALANINE LIGASE"/>
    <property type="match status" value="1"/>
</dbReference>
<gene>
    <name evidence="8" type="primary">cmk</name>
    <name evidence="10" type="ORF">C6B37_00745</name>
</gene>